<evidence type="ECO:0000313" key="2">
    <source>
        <dbReference type="Proteomes" id="UP001259572"/>
    </source>
</evidence>
<organism evidence="1 2">
    <name type="scientific">Sphingosinicella rhizophila</name>
    <dbReference type="NCBI Taxonomy" id="3050082"/>
    <lineage>
        <taxon>Bacteria</taxon>
        <taxon>Pseudomonadati</taxon>
        <taxon>Pseudomonadota</taxon>
        <taxon>Alphaproteobacteria</taxon>
        <taxon>Sphingomonadales</taxon>
        <taxon>Sphingosinicellaceae</taxon>
        <taxon>Sphingosinicella</taxon>
    </lineage>
</organism>
<protein>
    <submittedName>
        <fullName evidence="1">Uncharacterized protein</fullName>
    </submittedName>
</protein>
<reference evidence="1 2" key="1">
    <citation type="submission" date="2023-05" db="EMBL/GenBank/DDBJ databases">
        <authorList>
            <person name="Guo Y."/>
        </authorList>
    </citation>
    <scope>NUCLEOTIDE SEQUENCE [LARGE SCALE GENOMIC DNA]</scope>
    <source>
        <strain evidence="1 2">GR2756</strain>
    </source>
</reference>
<proteinExistence type="predicted"/>
<comment type="caution">
    <text evidence="1">The sequence shown here is derived from an EMBL/GenBank/DDBJ whole genome shotgun (WGS) entry which is preliminary data.</text>
</comment>
<keyword evidence="2" id="KW-1185">Reference proteome</keyword>
<sequence>MSDDGHDLSGAWTGLFNYPAHLPQTEFQARLRDLAGSVTGETTETGGHLGLTGTAHGMIEGHHEGGILHFTKIYDDLDHAGHPIHYRGTIAAGGDEIEGRWDIPGAWSGTFLMIRNPAARQSATRKARQSA</sequence>
<accession>A0ABU3Q999</accession>
<name>A0ABU3Q999_9SPHN</name>
<dbReference type="EMBL" id="JAVUPU010000005">
    <property type="protein sequence ID" value="MDT9599578.1"/>
    <property type="molecule type" value="Genomic_DNA"/>
</dbReference>
<gene>
    <name evidence="1" type="ORF">RQX22_11515</name>
</gene>
<dbReference type="RefSeq" id="WP_315726628.1">
    <property type="nucleotide sequence ID" value="NZ_JAVUPU010000005.1"/>
</dbReference>
<dbReference type="Proteomes" id="UP001259572">
    <property type="component" value="Unassembled WGS sequence"/>
</dbReference>
<evidence type="ECO:0000313" key="1">
    <source>
        <dbReference type="EMBL" id="MDT9599578.1"/>
    </source>
</evidence>